<protein>
    <submittedName>
        <fullName evidence="2">Uncharacterized protein</fullName>
    </submittedName>
</protein>
<keyword evidence="1" id="KW-0472">Membrane</keyword>
<accession>A0ABU5DQ82</accession>
<keyword evidence="1" id="KW-0812">Transmembrane</keyword>
<keyword evidence="3" id="KW-1185">Reference proteome</keyword>
<feature type="transmembrane region" description="Helical" evidence="1">
    <location>
        <begin position="6"/>
        <end position="25"/>
    </location>
</feature>
<evidence type="ECO:0000313" key="2">
    <source>
        <dbReference type="EMBL" id="MDY0748492.1"/>
    </source>
</evidence>
<reference evidence="2 3" key="1">
    <citation type="submission" date="2023-11" db="EMBL/GenBank/DDBJ databases">
        <title>Paucibacter sp. nov., isolated from fresh soil in Korea.</title>
        <authorList>
            <person name="Le N.T.T."/>
        </authorList>
    </citation>
    <scope>NUCLEOTIDE SEQUENCE [LARGE SCALE GENOMIC DNA]</scope>
    <source>
        <strain evidence="2 3">R3-3</strain>
    </source>
</reference>
<gene>
    <name evidence="2" type="ORF">SNE35_28590</name>
</gene>
<dbReference type="EMBL" id="JAXCLA010000010">
    <property type="protein sequence ID" value="MDY0748492.1"/>
    <property type="molecule type" value="Genomic_DNA"/>
</dbReference>
<comment type="caution">
    <text evidence="2">The sequence shown here is derived from an EMBL/GenBank/DDBJ whole genome shotgun (WGS) entry which is preliminary data.</text>
</comment>
<dbReference type="RefSeq" id="WP_320426456.1">
    <property type="nucleotide sequence ID" value="NZ_JAXCLA010000010.1"/>
</dbReference>
<evidence type="ECO:0000313" key="3">
    <source>
        <dbReference type="Proteomes" id="UP001285263"/>
    </source>
</evidence>
<evidence type="ECO:0000256" key="1">
    <source>
        <dbReference type="SAM" id="Phobius"/>
    </source>
</evidence>
<dbReference type="Proteomes" id="UP001285263">
    <property type="component" value="Unassembled WGS sequence"/>
</dbReference>
<name>A0ABU5DQ82_9BURK</name>
<proteinExistence type="predicted"/>
<keyword evidence="1" id="KW-1133">Transmembrane helix</keyword>
<organism evidence="2 3">
    <name type="scientific">Roseateles agri</name>
    <dbReference type="NCBI Taxonomy" id="3098619"/>
    <lineage>
        <taxon>Bacteria</taxon>
        <taxon>Pseudomonadati</taxon>
        <taxon>Pseudomonadota</taxon>
        <taxon>Betaproteobacteria</taxon>
        <taxon>Burkholderiales</taxon>
        <taxon>Sphaerotilaceae</taxon>
        <taxon>Roseateles</taxon>
    </lineage>
</organism>
<sequence length="120" mass="12250">MNPYALLAAGGVWIGSIAAAGWWAYGAGRDAELATQAREDRAAVVATDAAASAAANAISHIEVKNVQIRQPLETIVRTETVFRDCRSGPDALRLLNSTPGIAAAASAADDGQLPASGPAH</sequence>